<name>A0ABX0ACA2_9GAMM</name>
<feature type="compositionally biased region" description="Basic and acidic residues" evidence="1">
    <location>
        <begin position="89"/>
        <end position="98"/>
    </location>
</feature>
<dbReference type="Proteomes" id="UP001429354">
    <property type="component" value="Unassembled WGS sequence"/>
</dbReference>
<gene>
    <name evidence="2" type="ORF">DT603_10180</name>
</gene>
<evidence type="ECO:0008006" key="4">
    <source>
        <dbReference type="Google" id="ProtNLM"/>
    </source>
</evidence>
<evidence type="ECO:0000313" key="3">
    <source>
        <dbReference type="Proteomes" id="UP001429354"/>
    </source>
</evidence>
<evidence type="ECO:0000256" key="1">
    <source>
        <dbReference type="SAM" id="MobiDB-lite"/>
    </source>
</evidence>
<dbReference type="EMBL" id="QOVG01000006">
    <property type="protein sequence ID" value="NDK39208.1"/>
    <property type="molecule type" value="Genomic_DNA"/>
</dbReference>
<protein>
    <recommendedName>
        <fullName evidence="4">DUF4440 domain-containing protein</fullName>
    </recommendedName>
</protein>
<keyword evidence="3" id="KW-1185">Reference proteome</keyword>
<accession>A0ABX0ACA2</accession>
<comment type="caution">
    <text evidence="2">The sequence shown here is derived from an EMBL/GenBank/DDBJ whole genome shotgun (WGS) entry which is preliminary data.</text>
</comment>
<organism evidence="2 3">
    <name type="scientific">Pseudoxanthomonas gei</name>
    <dbReference type="NCBI Taxonomy" id="1383030"/>
    <lineage>
        <taxon>Bacteria</taxon>
        <taxon>Pseudomonadati</taxon>
        <taxon>Pseudomonadota</taxon>
        <taxon>Gammaproteobacteria</taxon>
        <taxon>Lysobacterales</taxon>
        <taxon>Lysobacteraceae</taxon>
        <taxon>Pseudoxanthomonas</taxon>
    </lineage>
</organism>
<evidence type="ECO:0000313" key="2">
    <source>
        <dbReference type="EMBL" id="NDK39208.1"/>
    </source>
</evidence>
<sequence>MLPLILLVGGCSCERRPDAETVPAGTDVQVVATPAVDSQATPAAVAAPAPGPASSVSDAVSTVHAYLAAVAAKDWPKADAYWSGGKPPPRPDDFSVRGVEDLQSMRINNESPTPLDRDSPPQSVEIPVTIRVRKQTGVYEIRGWYRLRRKIAGDGWEITSASMQPSMG</sequence>
<feature type="region of interest" description="Disordered" evidence="1">
    <location>
        <begin position="78"/>
        <end position="98"/>
    </location>
</feature>
<reference evidence="2 3" key="1">
    <citation type="submission" date="2018-07" db="EMBL/GenBank/DDBJ databases">
        <title>Whole genome Sequencing of Pseudoxanthomonas gei KCTC 32298 (T).</title>
        <authorList>
            <person name="Kumar S."/>
            <person name="Bansal K."/>
            <person name="Kaur A."/>
            <person name="Patil P."/>
            <person name="Sharma S."/>
            <person name="Patil P.B."/>
        </authorList>
    </citation>
    <scope>NUCLEOTIDE SEQUENCE [LARGE SCALE GENOMIC DNA]</scope>
    <source>
        <strain evidence="2 3">KCTC 32298</strain>
    </source>
</reference>
<proteinExistence type="predicted"/>